<comment type="catalytic activity">
    <reaction evidence="1">
        <text>Hydrolysis of terminal (1-&gt;4)-linked alpha-D-glucose residues successively from non-reducing ends of the chains with release of beta-D-glucose.</text>
        <dbReference type="EC" id="3.2.1.3"/>
    </reaction>
</comment>
<dbReference type="GO" id="GO:0000272">
    <property type="term" value="P:polysaccharide catabolic process"/>
    <property type="evidence" value="ECO:0007669"/>
    <property type="project" value="UniProtKB-KW"/>
</dbReference>
<evidence type="ECO:0000256" key="3">
    <source>
        <dbReference type="ARBA" id="ARBA00012593"/>
    </source>
</evidence>
<accession>A0A1X2GQT3</accession>
<dbReference type="InterPro" id="IPR012341">
    <property type="entry name" value="6hp_glycosidase-like_sf"/>
</dbReference>
<keyword evidence="4" id="KW-0378">Hydrolase</keyword>
<dbReference type="PANTHER" id="PTHR31616:SF9">
    <property type="entry name" value="GLUCOAMYLASE, INTRACELLULAR SPORULATION-SPECIFIC"/>
    <property type="match status" value="1"/>
</dbReference>
<evidence type="ECO:0000313" key="10">
    <source>
        <dbReference type="Proteomes" id="UP000242146"/>
    </source>
</evidence>
<keyword evidence="7" id="KW-0624">Polysaccharide degradation</keyword>
<keyword evidence="10" id="KW-1185">Reference proteome</keyword>
<dbReference type="Proteomes" id="UP000242146">
    <property type="component" value="Unassembled WGS sequence"/>
</dbReference>
<keyword evidence="5" id="KW-0119">Carbohydrate metabolism</keyword>
<feature type="domain" description="GH15-like" evidence="8">
    <location>
        <begin position="3"/>
        <end position="423"/>
    </location>
</feature>
<dbReference type="InterPro" id="IPR011613">
    <property type="entry name" value="GH15-like"/>
</dbReference>
<dbReference type="AlphaFoldDB" id="A0A1X2GQT3"/>
<dbReference type="GO" id="GO:0000324">
    <property type="term" value="C:fungal-type vacuole"/>
    <property type="evidence" value="ECO:0007669"/>
    <property type="project" value="TreeGrafter"/>
</dbReference>
<evidence type="ECO:0000259" key="8">
    <source>
        <dbReference type="Pfam" id="PF00723"/>
    </source>
</evidence>
<evidence type="ECO:0000256" key="5">
    <source>
        <dbReference type="ARBA" id="ARBA00023277"/>
    </source>
</evidence>
<evidence type="ECO:0000313" key="9">
    <source>
        <dbReference type="EMBL" id="ORX59418.1"/>
    </source>
</evidence>
<evidence type="ECO:0000256" key="2">
    <source>
        <dbReference type="ARBA" id="ARBA00006188"/>
    </source>
</evidence>
<dbReference type="InterPro" id="IPR000165">
    <property type="entry name" value="Glucoamylase"/>
</dbReference>
<comment type="caution">
    <text evidence="9">The sequence shown here is derived from an EMBL/GenBank/DDBJ whole genome shotgun (WGS) entry which is preliminary data.</text>
</comment>
<evidence type="ECO:0000256" key="4">
    <source>
        <dbReference type="ARBA" id="ARBA00022801"/>
    </source>
</evidence>
<protein>
    <recommendedName>
        <fullName evidence="3">glucan 1,4-alpha-glucosidase</fullName>
        <ecNumber evidence="3">3.2.1.3</ecNumber>
    </recommendedName>
</protein>
<evidence type="ECO:0000256" key="1">
    <source>
        <dbReference type="ARBA" id="ARBA00001863"/>
    </source>
</evidence>
<dbReference type="OrthoDB" id="6123450at2759"/>
<dbReference type="InterPro" id="IPR008928">
    <property type="entry name" value="6-hairpin_glycosidase_sf"/>
</dbReference>
<dbReference type="GO" id="GO:0004339">
    <property type="term" value="F:glucan 1,4-alpha-glucosidase activity"/>
    <property type="evidence" value="ECO:0007669"/>
    <property type="project" value="UniProtKB-EC"/>
</dbReference>
<dbReference type="EMBL" id="MCGT01000005">
    <property type="protein sequence ID" value="ORX59418.1"/>
    <property type="molecule type" value="Genomic_DNA"/>
</dbReference>
<name>A0A1X2GQT3_9FUNG</name>
<dbReference type="PANTHER" id="PTHR31616">
    <property type="entry name" value="TREHALASE"/>
    <property type="match status" value="1"/>
</dbReference>
<sequence>MAYLLRNVNPPGTRRGFIAASPSRANPDYFYTWIRDASLVTYTLVATQLGDNAILDHASFLTVLQDFVDFQVHTQNTMHDSPCQCLGEPKYMDNGDPFKGAWGRPQNDGPAERVITMILLANHLETIASDDITAYVQSVLKPAIYRDLDYIETHWVEPCFDLWEEIRGHHFYTWMVMRRALLDGSRFAALQGHRQGGHRYRRQARAIQDRLLSFWSKQDGYVRVTQAQLEGQAKPSGLDISVLLAANLAATLDDDFFTPSSDKILATAVAMEQRFDQVFPINHERNKTRYGVAMGRYPEDVYDGNGMSLGNPWFLATACMAELYYRAMLTWQSQGGVEVNEINHGFFLQRDTKVVTGHVYRLGQPDYQQLIQQLTTEADRFLATIQYHQQANGALSEQFNRWTGYQQGAEDLTWSYASLLSALHARQQWLAQ</sequence>
<dbReference type="SUPFAM" id="SSF48208">
    <property type="entry name" value="Six-hairpin glycosidases"/>
    <property type="match status" value="1"/>
</dbReference>
<reference evidence="9 10" key="1">
    <citation type="submission" date="2016-07" db="EMBL/GenBank/DDBJ databases">
        <title>Pervasive Adenine N6-methylation of Active Genes in Fungi.</title>
        <authorList>
            <consortium name="DOE Joint Genome Institute"/>
            <person name="Mondo S.J."/>
            <person name="Dannebaum R.O."/>
            <person name="Kuo R.C."/>
            <person name="Labutti K."/>
            <person name="Haridas S."/>
            <person name="Kuo A."/>
            <person name="Salamov A."/>
            <person name="Ahrendt S.R."/>
            <person name="Lipzen A."/>
            <person name="Sullivan W."/>
            <person name="Andreopoulos W.B."/>
            <person name="Clum A."/>
            <person name="Lindquist E."/>
            <person name="Daum C."/>
            <person name="Ramamoorthy G.K."/>
            <person name="Gryganskyi A."/>
            <person name="Culley D."/>
            <person name="Magnuson J.K."/>
            <person name="James T.Y."/>
            <person name="O'Malley M.A."/>
            <person name="Stajich J.E."/>
            <person name="Spatafora J.W."/>
            <person name="Visel A."/>
            <person name="Grigoriev I.V."/>
        </authorList>
    </citation>
    <scope>NUCLEOTIDE SEQUENCE [LARGE SCALE GENOMIC DNA]</scope>
    <source>
        <strain evidence="9 10">NRRL 3301</strain>
    </source>
</reference>
<dbReference type="Pfam" id="PF00723">
    <property type="entry name" value="Glyco_hydro_15"/>
    <property type="match status" value="1"/>
</dbReference>
<comment type="similarity">
    <text evidence="2">Belongs to the glycosyl hydrolase 15 family.</text>
</comment>
<dbReference type="EC" id="3.2.1.3" evidence="3"/>
<gene>
    <name evidence="9" type="ORF">DM01DRAFT_1361667</name>
</gene>
<keyword evidence="6" id="KW-0326">Glycosidase</keyword>
<dbReference type="STRING" id="101127.A0A1X2GQT3"/>
<dbReference type="Gene3D" id="1.50.10.10">
    <property type="match status" value="1"/>
</dbReference>
<dbReference type="PRINTS" id="PR00736">
    <property type="entry name" value="GLHYDRLASE15"/>
</dbReference>
<organism evidence="9 10">
    <name type="scientific">Hesseltinella vesiculosa</name>
    <dbReference type="NCBI Taxonomy" id="101127"/>
    <lineage>
        <taxon>Eukaryota</taxon>
        <taxon>Fungi</taxon>
        <taxon>Fungi incertae sedis</taxon>
        <taxon>Mucoromycota</taxon>
        <taxon>Mucoromycotina</taxon>
        <taxon>Mucoromycetes</taxon>
        <taxon>Mucorales</taxon>
        <taxon>Cunninghamellaceae</taxon>
        <taxon>Hesseltinella</taxon>
    </lineage>
</organism>
<proteinExistence type="inferred from homology"/>
<evidence type="ECO:0000256" key="7">
    <source>
        <dbReference type="ARBA" id="ARBA00023326"/>
    </source>
</evidence>
<evidence type="ECO:0000256" key="6">
    <source>
        <dbReference type="ARBA" id="ARBA00023295"/>
    </source>
</evidence>